<evidence type="ECO:0000313" key="1">
    <source>
        <dbReference type="EMBL" id="MCP1170525.1"/>
    </source>
</evidence>
<dbReference type="RefSeq" id="WP_253335236.1">
    <property type="nucleotide sequence ID" value="NZ_JAMYXC010000306.1"/>
</dbReference>
<dbReference type="Pfam" id="PF09981">
    <property type="entry name" value="DUF2218"/>
    <property type="match status" value="1"/>
</dbReference>
<organism evidence="1 2">
    <name type="scientific">Limimaricola litoreus</name>
    <dbReference type="NCBI Taxonomy" id="2955316"/>
    <lineage>
        <taxon>Bacteria</taxon>
        <taxon>Pseudomonadati</taxon>
        <taxon>Pseudomonadota</taxon>
        <taxon>Alphaproteobacteria</taxon>
        <taxon>Rhodobacterales</taxon>
        <taxon>Paracoccaceae</taxon>
        <taxon>Limimaricola</taxon>
    </lineage>
</organism>
<sequence length="98" mass="11147">MQDGIFDEGRYRTPNASRYLQQLCKHFAHKVEVSYDSHSGRAAMPFGPVSLKATEEELIVALSVENGPALARARKVIDDHLARFAYREGFEQMAWQHP</sequence>
<dbReference type="Proteomes" id="UP001139477">
    <property type="component" value="Unassembled WGS sequence"/>
</dbReference>
<dbReference type="InterPro" id="IPR014543">
    <property type="entry name" value="UCP028291"/>
</dbReference>
<name>A0A9X2FTQ7_9RHOB</name>
<keyword evidence="2" id="KW-1185">Reference proteome</keyword>
<protein>
    <submittedName>
        <fullName evidence="1">DUF2218 domain-containing protein</fullName>
    </submittedName>
</protein>
<reference evidence="1" key="1">
    <citation type="submission" date="2022-06" db="EMBL/GenBank/DDBJ databases">
        <title>Limimaricola sediminis sp. nov., isolated from an intertidal sediment.</title>
        <authorList>
            <person name="Shao X."/>
        </authorList>
    </citation>
    <scope>NUCLEOTIDE SEQUENCE</scope>
    <source>
        <strain evidence="1">ASW11-118</strain>
    </source>
</reference>
<accession>A0A9X2FTQ7</accession>
<dbReference type="EMBL" id="JAMYXC010000306">
    <property type="protein sequence ID" value="MCP1170525.1"/>
    <property type="molecule type" value="Genomic_DNA"/>
</dbReference>
<proteinExistence type="predicted"/>
<comment type="caution">
    <text evidence="1">The sequence shown here is derived from an EMBL/GenBank/DDBJ whole genome shotgun (WGS) entry which is preliminary data.</text>
</comment>
<dbReference type="PIRSF" id="PIRSF028291">
    <property type="entry name" value="UCP028291"/>
    <property type="match status" value="1"/>
</dbReference>
<evidence type="ECO:0000313" key="2">
    <source>
        <dbReference type="Proteomes" id="UP001139477"/>
    </source>
</evidence>
<dbReference type="AlphaFoldDB" id="A0A9X2FTQ7"/>
<dbReference type="Gene3D" id="3.30.310.50">
    <property type="entry name" value="Alpha-D-phosphohexomutase, C-terminal domain"/>
    <property type="match status" value="1"/>
</dbReference>
<gene>
    <name evidence="1" type="ORF">NHG85_18635</name>
</gene>